<organism evidence="2">
    <name type="scientific">Oryza sativa subsp. japonica</name>
    <name type="common">Rice</name>
    <dbReference type="NCBI Taxonomy" id="39947"/>
    <lineage>
        <taxon>Eukaryota</taxon>
        <taxon>Viridiplantae</taxon>
        <taxon>Streptophyta</taxon>
        <taxon>Embryophyta</taxon>
        <taxon>Tracheophyta</taxon>
        <taxon>Spermatophyta</taxon>
        <taxon>Magnoliopsida</taxon>
        <taxon>Liliopsida</taxon>
        <taxon>Poales</taxon>
        <taxon>Poaceae</taxon>
        <taxon>BOP clade</taxon>
        <taxon>Oryzoideae</taxon>
        <taxon>Oryzeae</taxon>
        <taxon>Oryzinae</taxon>
        <taxon>Oryza</taxon>
        <taxon>Oryza sativa</taxon>
    </lineage>
</organism>
<dbReference type="InterPro" id="IPR001584">
    <property type="entry name" value="Integrase_cat-core"/>
</dbReference>
<dbReference type="PANTHER" id="PTHR37984:SF5">
    <property type="entry name" value="PROTEIN NYNRIN-LIKE"/>
    <property type="match status" value="1"/>
</dbReference>
<feature type="domain" description="Integrase catalytic" evidence="1">
    <location>
        <begin position="1"/>
        <end position="120"/>
    </location>
</feature>
<evidence type="ECO:0000313" key="2">
    <source>
        <dbReference type="EMBL" id="ABA97524.1"/>
    </source>
</evidence>
<protein>
    <submittedName>
        <fullName evidence="2">Retrotransposon protein, putative, Ty3-gypsy subclass</fullName>
    </submittedName>
</protein>
<dbReference type="PANTHER" id="PTHR37984">
    <property type="entry name" value="PROTEIN CBG26694"/>
    <property type="match status" value="1"/>
</dbReference>
<name>Q2QT83_ORYSJ</name>
<reference evidence="2" key="3">
    <citation type="submission" date="2006-01" db="EMBL/GenBank/DDBJ databases">
        <authorList>
            <person name="Buell R."/>
        </authorList>
    </citation>
    <scope>NUCLEOTIDE SEQUENCE</scope>
</reference>
<gene>
    <name evidence="2" type="ordered locus">LOC_Os12g21520</name>
</gene>
<dbReference type="AlphaFoldDB" id="Q2QT83"/>
<dbReference type="Gene3D" id="3.30.420.10">
    <property type="entry name" value="Ribonuclease H-like superfamily/Ribonuclease H"/>
    <property type="match status" value="1"/>
</dbReference>
<dbReference type="EMBL" id="DP000011">
    <property type="protein sequence ID" value="ABA97524.1"/>
    <property type="molecule type" value="Genomic_DNA"/>
</dbReference>
<dbReference type="InterPro" id="IPR036397">
    <property type="entry name" value="RNaseH_sf"/>
</dbReference>
<dbReference type="SUPFAM" id="SSF53098">
    <property type="entry name" value="Ribonuclease H-like"/>
    <property type="match status" value="1"/>
</dbReference>
<dbReference type="InterPro" id="IPR050951">
    <property type="entry name" value="Retrovirus_Pol_polyprotein"/>
</dbReference>
<reference evidence="2" key="1">
    <citation type="journal article" date="2005" name="BMC Biol.">
        <title>The sequence of rice chromosomes 11 and 12, rich in disease resistance genes and recent gene duplications.</title>
        <authorList>
            <consortium name="The rice chromosomes 11 and 12 sequencing consortia"/>
        </authorList>
    </citation>
    <scope>NUCLEOTIDE SEQUENCE [LARGE SCALE GENOMIC DNA]</scope>
</reference>
<proteinExistence type="predicted"/>
<sequence>MPCRAADANHVKKMFSKIIFPRFGTPRMVVSDGGSHFIDKTFRDLLHKMGAKQDVPTPYHPQTSEQAETSNKQIKNILLKTVNKMGIGWKDKLSDALWAYRTAYKTPIAMSPYQIVYRKTYRLLLELEHRAYWAIRNWNMDFEGDGGMETNAISRTRGMERQGIPQLQDIQEKNEALQMGRIVRRHQHLISQGNHTPRQFSKSMIPYEASTSNTNDLEGEPSPANQLILVEDYTMEGVNAVWAEPLVSMPASPSSLWVIGEHPGSAEPLSALISPSLDRVLSFAKED</sequence>
<dbReference type="PROSITE" id="PS50994">
    <property type="entry name" value="INTEGRASE"/>
    <property type="match status" value="1"/>
</dbReference>
<reference evidence="2" key="2">
    <citation type="submission" date="2005-04" db="EMBL/GenBank/DDBJ databases">
        <authorList>
            <person name="Buell C.R."/>
            <person name="Wing R.A."/>
            <person name="McCombie W.A."/>
            <person name="Ouyang S."/>
        </authorList>
    </citation>
    <scope>NUCLEOTIDE SEQUENCE</scope>
</reference>
<dbReference type="GO" id="GO:0015074">
    <property type="term" value="P:DNA integration"/>
    <property type="evidence" value="ECO:0007669"/>
    <property type="project" value="InterPro"/>
</dbReference>
<dbReference type="InterPro" id="IPR012337">
    <property type="entry name" value="RNaseH-like_sf"/>
</dbReference>
<evidence type="ECO:0000259" key="1">
    <source>
        <dbReference type="PROSITE" id="PS50994"/>
    </source>
</evidence>
<accession>Q2QT83</accession>
<dbReference type="GO" id="GO:0003676">
    <property type="term" value="F:nucleic acid binding"/>
    <property type="evidence" value="ECO:0007669"/>
    <property type="project" value="InterPro"/>
</dbReference>